<proteinExistence type="predicted"/>
<reference evidence="2 3" key="1">
    <citation type="submission" date="2015-05" db="EMBL/GenBank/DDBJ databases">
        <title>Distinctive expansion of gene families associated with plant cell wall degradation and secondary metabolism in the genomes of grapevine trunk pathogens.</title>
        <authorList>
            <person name="Lawrence D.P."/>
            <person name="Travadon R."/>
            <person name="Rolshausen P.E."/>
            <person name="Baumgartner K."/>
        </authorList>
    </citation>
    <scope>NUCLEOTIDE SEQUENCE [LARGE SCALE GENOMIC DNA]</scope>
    <source>
        <strain evidence="2">DA912</strain>
    </source>
</reference>
<organism evidence="2 3">
    <name type="scientific">Diaporthe ampelina</name>
    <dbReference type="NCBI Taxonomy" id="1214573"/>
    <lineage>
        <taxon>Eukaryota</taxon>
        <taxon>Fungi</taxon>
        <taxon>Dikarya</taxon>
        <taxon>Ascomycota</taxon>
        <taxon>Pezizomycotina</taxon>
        <taxon>Sordariomycetes</taxon>
        <taxon>Sordariomycetidae</taxon>
        <taxon>Diaporthales</taxon>
        <taxon>Diaporthaceae</taxon>
        <taxon>Diaporthe</taxon>
    </lineage>
</organism>
<dbReference type="EMBL" id="LCUC01000597">
    <property type="protein sequence ID" value="KKY29846.1"/>
    <property type="molecule type" value="Genomic_DNA"/>
</dbReference>
<name>A0A0G2F6K2_9PEZI</name>
<feature type="compositionally biased region" description="Low complexity" evidence="1">
    <location>
        <begin position="281"/>
        <end position="296"/>
    </location>
</feature>
<feature type="compositionally biased region" description="Basic residues" evidence="1">
    <location>
        <begin position="297"/>
        <end position="307"/>
    </location>
</feature>
<keyword evidence="3" id="KW-1185">Reference proteome</keyword>
<dbReference type="OrthoDB" id="4838893at2759"/>
<feature type="region of interest" description="Disordered" evidence="1">
    <location>
        <begin position="281"/>
        <end position="319"/>
    </location>
</feature>
<accession>A0A0G2F6K2</accession>
<dbReference type="AlphaFoldDB" id="A0A0G2F6K2"/>
<evidence type="ECO:0000313" key="3">
    <source>
        <dbReference type="Proteomes" id="UP000034680"/>
    </source>
</evidence>
<gene>
    <name evidence="2" type="ORF">UCDDA912_g10225</name>
</gene>
<evidence type="ECO:0000313" key="2">
    <source>
        <dbReference type="EMBL" id="KKY29846.1"/>
    </source>
</evidence>
<comment type="caution">
    <text evidence="2">The sequence shown here is derived from an EMBL/GenBank/DDBJ whole genome shotgun (WGS) entry which is preliminary data.</text>
</comment>
<dbReference type="Proteomes" id="UP000034680">
    <property type="component" value="Unassembled WGS sequence"/>
</dbReference>
<reference evidence="2 3" key="2">
    <citation type="submission" date="2015-05" db="EMBL/GenBank/DDBJ databases">
        <authorList>
            <person name="Morales-Cruz A."/>
            <person name="Amrine K.C."/>
            <person name="Cantu D."/>
        </authorList>
    </citation>
    <scope>NUCLEOTIDE SEQUENCE [LARGE SCALE GENOMIC DNA]</scope>
    <source>
        <strain evidence="2">DA912</strain>
    </source>
</reference>
<protein>
    <submittedName>
        <fullName evidence="2">Uncharacterized protein</fullName>
    </submittedName>
</protein>
<sequence>MNSNSPQVVCGRPIAEIINGSGRRTSIRWDERSVRIMKQMLAHYQLTPTNLVTAVTATLDGTDSVFNLICRAINCWFPSSPQFHAVVHPRVRTKLVSVLRRLDAAGAIVIYRLPFGAGEAVYWPRATRAWSGAGWDGLHDPVEPIDPAVVAALGLVAGGGPIPRQVVEAAESVQALPFLGMSSVEPRCLTRPARPACPAAAAAAAAAPIANMDGMTAAEMMHGGDGNMNNNNNNNTNVNLETEVTDNDDTATQVTTASSVARLQQHIQALQTCLANASTNASRNANAHGTVPTQTRTQRRRASRKRLREGPYAALSGQR</sequence>
<evidence type="ECO:0000256" key="1">
    <source>
        <dbReference type="SAM" id="MobiDB-lite"/>
    </source>
</evidence>